<evidence type="ECO:0000313" key="1">
    <source>
        <dbReference type="EMBL" id="KAI9558396.1"/>
    </source>
</evidence>
<sequence length="57" mass="6184">MYVDDYLSSAKSLEEGIEEAVAVKETLAKGYMHLQGWISNSEAFLKTVAAASMGVNE</sequence>
<gene>
    <name evidence="1" type="ORF">GHT06_015176</name>
</gene>
<dbReference type="AlphaFoldDB" id="A0AAD5KQW0"/>
<keyword evidence="2" id="KW-1185">Reference proteome</keyword>
<dbReference type="Proteomes" id="UP000820818">
    <property type="component" value="Linkage Group LG5"/>
</dbReference>
<accession>A0AAD5KQW0</accession>
<dbReference type="EMBL" id="WJBH02000005">
    <property type="protein sequence ID" value="KAI9558396.1"/>
    <property type="molecule type" value="Genomic_DNA"/>
</dbReference>
<comment type="caution">
    <text evidence="1">The sequence shown here is derived from an EMBL/GenBank/DDBJ whole genome shotgun (WGS) entry which is preliminary data.</text>
</comment>
<proteinExistence type="predicted"/>
<organism evidence="1 2">
    <name type="scientific">Daphnia sinensis</name>
    <dbReference type="NCBI Taxonomy" id="1820382"/>
    <lineage>
        <taxon>Eukaryota</taxon>
        <taxon>Metazoa</taxon>
        <taxon>Ecdysozoa</taxon>
        <taxon>Arthropoda</taxon>
        <taxon>Crustacea</taxon>
        <taxon>Branchiopoda</taxon>
        <taxon>Diplostraca</taxon>
        <taxon>Cladocera</taxon>
        <taxon>Anomopoda</taxon>
        <taxon>Daphniidae</taxon>
        <taxon>Daphnia</taxon>
        <taxon>Daphnia similis group</taxon>
    </lineage>
</organism>
<protein>
    <submittedName>
        <fullName evidence="1">Uncharacterized protein</fullName>
    </submittedName>
</protein>
<name>A0AAD5KQW0_9CRUS</name>
<reference evidence="1 2" key="1">
    <citation type="submission" date="2022-05" db="EMBL/GenBank/DDBJ databases">
        <title>A multi-omics perspective on studying reproductive biology in Daphnia sinensis.</title>
        <authorList>
            <person name="Jia J."/>
        </authorList>
    </citation>
    <scope>NUCLEOTIDE SEQUENCE [LARGE SCALE GENOMIC DNA]</scope>
    <source>
        <strain evidence="1 2">WSL</strain>
    </source>
</reference>
<evidence type="ECO:0000313" key="2">
    <source>
        <dbReference type="Proteomes" id="UP000820818"/>
    </source>
</evidence>